<keyword evidence="3" id="KW-1185">Reference proteome</keyword>
<evidence type="ECO:0008006" key="4">
    <source>
        <dbReference type="Google" id="ProtNLM"/>
    </source>
</evidence>
<proteinExistence type="predicted"/>
<keyword evidence="1" id="KW-0812">Transmembrane</keyword>
<protein>
    <recommendedName>
        <fullName evidence="4">Glucose receptor Git3 N-terminal domain-containing protein</fullName>
    </recommendedName>
</protein>
<dbReference type="STRING" id="870435.A0A0C3PA65"/>
<keyword evidence="1" id="KW-0472">Membrane</keyword>
<dbReference type="OrthoDB" id="100006at2759"/>
<name>A0A0C3PA65_PISTI</name>
<dbReference type="HOGENOM" id="CLU_027149_2_0_1"/>
<dbReference type="Proteomes" id="UP000054217">
    <property type="component" value="Unassembled WGS sequence"/>
</dbReference>
<feature type="transmembrane region" description="Helical" evidence="1">
    <location>
        <begin position="146"/>
        <end position="167"/>
    </location>
</feature>
<dbReference type="EMBL" id="KN831969">
    <property type="protein sequence ID" value="KIO04776.1"/>
    <property type="molecule type" value="Genomic_DNA"/>
</dbReference>
<accession>A0A0C3PA65</accession>
<evidence type="ECO:0000313" key="3">
    <source>
        <dbReference type="Proteomes" id="UP000054217"/>
    </source>
</evidence>
<feature type="transmembrane region" description="Helical" evidence="1">
    <location>
        <begin position="57"/>
        <end position="79"/>
    </location>
</feature>
<reference evidence="3" key="2">
    <citation type="submission" date="2015-01" db="EMBL/GenBank/DDBJ databases">
        <title>Evolutionary Origins and Diversification of the Mycorrhizal Mutualists.</title>
        <authorList>
            <consortium name="DOE Joint Genome Institute"/>
            <consortium name="Mycorrhizal Genomics Consortium"/>
            <person name="Kohler A."/>
            <person name="Kuo A."/>
            <person name="Nagy L.G."/>
            <person name="Floudas D."/>
            <person name="Copeland A."/>
            <person name="Barry K.W."/>
            <person name="Cichocki N."/>
            <person name="Veneault-Fourrey C."/>
            <person name="LaButti K."/>
            <person name="Lindquist E.A."/>
            <person name="Lipzen A."/>
            <person name="Lundell T."/>
            <person name="Morin E."/>
            <person name="Murat C."/>
            <person name="Riley R."/>
            <person name="Ohm R."/>
            <person name="Sun H."/>
            <person name="Tunlid A."/>
            <person name="Henrissat B."/>
            <person name="Grigoriev I.V."/>
            <person name="Hibbett D.S."/>
            <person name="Martin F."/>
        </authorList>
    </citation>
    <scope>NUCLEOTIDE SEQUENCE [LARGE SCALE GENOMIC DNA]</scope>
    <source>
        <strain evidence="3">Marx 270</strain>
    </source>
</reference>
<keyword evidence="1" id="KW-1133">Transmembrane helix</keyword>
<feature type="transmembrane region" description="Helical" evidence="1">
    <location>
        <begin position="179"/>
        <end position="200"/>
    </location>
</feature>
<dbReference type="AlphaFoldDB" id="A0A0C3PA65"/>
<feature type="transmembrane region" description="Helical" evidence="1">
    <location>
        <begin position="12"/>
        <end position="36"/>
    </location>
</feature>
<evidence type="ECO:0000313" key="2">
    <source>
        <dbReference type="EMBL" id="KIO04776.1"/>
    </source>
</evidence>
<sequence>MSEQFDFGVRVGMVIMCVASAASALAVGGLLLYIAYSAVTLRRNALRRWSTDTHIHYYFLNMMISHLILSIGELLNIKWIVEARLYPSTVCTVQGISAFTLLNARPSWHAGFLLQVGNVGVGLSTMAVAVHVLQVLVLQWTPPPKFALPVLAIIWLVILLLVVVPPIVVQHNIYGSSGYWCFVDGSIVTQVGLVYIWLWVSGVVNTISYLLLALVITRLVLVDGHRFRWRRKQDRGIIPYEVDTTAESVRAIQMLL</sequence>
<feature type="transmembrane region" description="Helical" evidence="1">
    <location>
        <begin position="116"/>
        <end position="140"/>
    </location>
</feature>
<feature type="transmembrane region" description="Helical" evidence="1">
    <location>
        <begin position="206"/>
        <end position="222"/>
    </location>
</feature>
<organism evidence="2 3">
    <name type="scientific">Pisolithus tinctorius Marx 270</name>
    <dbReference type="NCBI Taxonomy" id="870435"/>
    <lineage>
        <taxon>Eukaryota</taxon>
        <taxon>Fungi</taxon>
        <taxon>Dikarya</taxon>
        <taxon>Basidiomycota</taxon>
        <taxon>Agaricomycotina</taxon>
        <taxon>Agaricomycetes</taxon>
        <taxon>Agaricomycetidae</taxon>
        <taxon>Boletales</taxon>
        <taxon>Sclerodermatineae</taxon>
        <taxon>Pisolithaceae</taxon>
        <taxon>Pisolithus</taxon>
    </lineage>
</organism>
<evidence type="ECO:0000256" key="1">
    <source>
        <dbReference type="SAM" id="Phobius"/>
    </source>
</evidence>
<dbReference type="InParanoid" id="A0A0C3PA65"/>
<reference evidence="2 3" key="1">
    <citation type="submission" date="2014-04" db="EMBL/GenBank/DDBJ databases">
        <authorList>
            <consortium name="DOE Joint Genome Institute"/>
            <person name="Kuo A."/>
            <person name="Kohler A."/>
            <person name="Costa M.D."/>
            <person name="Nagy L.G."/>
            <person name="Floudas D."/>
            <person name="Copeland A."/>
            <person name="Barry K.W."/>
            <person name="Cichocki N."/>
            <person name="Veneault-Fourrey C."/>
            <person name="LaButti K."/>
            <person name="Lindquist E.A."/>
            <person name="Lipzen A."/>
            <person name="Lundell T."/>
            <person name="Morin E."/>
            <person name="Murat C."/>
            <person name="Sun H."/>
            <person name="Tunlid A."/>
            <person name="Henrissat B."/>
            <person name="Grigoriev I.V."/>
            <person name="Hibbett D.S."/>
            <person name="Martin F."/>
            <person name="Nordberg H.P."/>
            <person name="Cantor M.N."/>
            <person name="Hua S.X."/>
        </authorList>
    </citation>
    <scope>NUCLEOTIDE SEQUENCE [LARGE SCALE GENOMIC DNA]</scope>
    <source>
        <strain evidence="2 3">Marx 270</strain>
    </source>
</reference>
<gene>
    <name evidence="2" type="ORF">M404DRAFT_25879</name>
</gene>